<feature type="region of interest" description="Disordered" evidence="1">
    <location>
        <begin position="26"/>
        <end position="174"/>
    </location>
</feature>
<evidence type="ECO:0000256" key="1">
    <source>
        <dbReference type="SAM" id="MobiDB-lite"/>
    </source>
</evidence>
<gene>
    <name evidence="3" type="ORF">QYM36_018206</name>
</gene>
<proteinExistence type="predicted"/>
<keyword evidence="2" id="KW-0732">Signal</keyword>
<feature type="region of interest" description="Disordered" evidence="1">
    <location>
        <begin position="385"/>
        <end position="412"/>
    </location>
</feature>
<dbReference type="EMBL" id="JAVRJZ010000107">
    <property type="protein sequence ID" value="KAK2703289.1"/>
    <property type="molecule type" value="Genomic_DNA"/>
</dbReference>
<feature type="region of interest" description="Disordered" evidence="1">
    <location>
        <begin position="306"/>
        <end position="359"/>
    </location>
</feature>
<organism evidence="3 4">
    <name type="scientific">Artemia franciscana</name>
    <name type="common">Brine shrimp</name>
    <name type="synonym">Artemia sanfranciscana</name>
    <dbReference type="NCBI Taxonomy" id="6661"/>
    <lineage>
        <taxon>Eukaryota</taxon>
        <taxon>Metazoa</taxon>
        <taxon>Ecdysozoa</taxon>
        <taxon>Arthropoda</taxon>
        <taxon>Crustacea</taxon>
        <taxon>Branchiopoda</taxon>
        <taxon>Anostraca</taxon>
        <taxon>Artemiidae</taxon>
        <taxon>Artemia</taxon>
    </lineage>
</organism>
<evidence type="ECO:0000313" key="3">
    <source>
        <dbReference type="EMBL" id="KAK2703289.1"/>
    </source>
</evidence>
<feature type="compositionally biased region" description="Basic and acidic residues" evidence="1">
    <location>
        <begin position="340"/>
        <end position="359"/>
    </location>
</feature>
<feature type="region of interest" description="Disordered" evidence="1">
    <location>
        <begin position="211"/>
        <end position="271"/>
    </location>
</feature>
<feature type="compositionally biased region" description="Low complexity" evidence="1">
    <location>
        <begin position="77"/>
        <end position="95"/>
    </location>
</feature>
<evidence type="ECO:0000313" key="4">
    <source>
        <dbReference type="Proteomes" id="UP001187531"/>
    </source>
</evidence>
<dbReference type="AlphaFoldDB" id="A0AA88KUU5"/>
<feature type="compositionally biased region" description="Polar residues" evidence="1">
    <location>
        <begin position="327"/>
        <end position="339"/>
    </location>
</feature>
<feature type="compositionally biased region" description="Acidic residues" evidence="1">
    <location>
        <begin position="388"/>
        <end position="397"/>
    </location>
</feature>
<feature type="compositionally biased region" description="Basic and acidic residues" evidence="1">
    <location>
        <begin position="26"/>
        <end position="39"/>
    </location>
</feature>
<feature type="compositionally biased region" description="Basic residues" evidence="1">
    <location>
        <begin position="306"/>
        <end position="323"/>
    </location>
</feature>
<feature type="signal peptide" evidence="2">
    <location>
        <begin position="1"/>
        <end position="21"/>
    </location>
</feature>
<evidence type="ECO:0000256" key="2">
    <source>
        <dbReference type="SAM" id="SignalP"/>
    </source>
</evidence>
<comment type="caution">
    <text evidence="3">The sequence shown here is derived from an EMBL/GenBank/DDBJ whole genome shotgun (WGS) entry which is preliminary data.</text>
</comment>
<feature type="compositionally biased region" description="Basic and acidic residues" evidence="1">
    <location>
        <begin position="243"/>
        <end position="264"/>
    </location>
</feature>
<name>A0AA88KUU5_ARTSF</name>
<accession>A0AA88KUU5</accession>
<dbReference type="Proteomes" id="UP001187531">
    <property type="component" value="Unassembled WGS sequence"/>
</dbReference>
<feature type="chain" id="PRO_5041688033" evidence="2">
    <location>
        <begin position="22"/>
        <end position="530"/>
    </location>
</feature>
<protein>
    <submittedName>
        <fullName evidence="3">Uncharacterized protein</fullName>
    </submittedName>
</protein>
<sequence length="530" mass="60495">MILNYSVVPGLLFALVQITVGAKDTKERYPSPRASDHSPYKRPSATRPGYVSSASNQDTTPERQSRPIPGSLQGLNQRPGLPRRPQSQPSPLRPSFQGQDLNRGTFYPQSQRPKSIAERIPQRAPAVDFKPFDNPSENIEQEGPGPLPQRPVRNPSQYGPEAVEEDFSKGFPPGFIDNLPNFNFQGNLPDAPAGESRGFLDGFSNFPNFRTVGGFDPLGPPPEDAVSGSSDSGDYRPSNLKKRNPEDNLQRPERYPSPETRDARALGYSSKIMLRRTRRDASAFPTTKTSSIYSDYLLQNSSVNYKKSKKRQFSSKSKNRYNKVKSIPQTESRNVTSVENSKDKQKFISSKDKQKTISRDHSDMAYMDEDKGDEVLLGDAFFKKETDAEPDNTDTEPDNTASEQRFFPRRKNRRQNDFPSFELFRPFFDDFHAKPERPSPPPRRFRPRPPSSHEFHYDGSDNSILGSGNFIVLPGGTFKDYADYHDDYYYNNEYRPYRPEYNGDFFANFKDFADINAHRRRLINVRNDKF</sequence>
<keyword evidence="4" id="KW-1185">Reference proteome</keyword>
<reference evidence="3" key="1">
    <citation type="submission" date="2023-07" db="EMBL/GenBank/DDBJ databases">
        <title>Chromosome-level genome assembly of Artemia franciscana.</title>
        <authorList>
            <person name="Jo E."/>
        </authorList>
    </citation>
    <scope>NUCLEOTIDE SEQUENCE</scope>
    <source>
        <tissue evidence="3">Whole body</tissue>
    </source>
</reference>
<feature type="region of interest" description="Disordered" evidence="1">
    <location>
        <begin position="431"/>
        <end position="458"/>
    </location>
</feature>
<feature type="compositionally biased region" description="Polar residues" evidence="1">
    <location>
        <begin position="96"/>
        <end position="113"/>
    </location>
</feature>